<name>A0A6J5YK32_9ZZZZ</name>
<gene>
    <name evidence="2" type="ORF">UFOPK4028_00111</name>
</gene>
<accession>A0A6J5YK32</accession>
<organism evidence="2">
    <name type="scientific">freshwater metagenome</name>
    <dbReference type="NCBI Taxonomy" id="449393"/>
    <lineage>
        <taxon>unclassified sequences</taxon>
        <taxon>metagenomes</taxon>
        <taxon>ecological metagenomes</taxon>
    </lineage>
</organism>
<feature type="transmembrane region" description="Helical" evidence="1">
    <location>
        <begin position="15"/>
        <end position="36"/>
    </location>
</feature>
<evidence type="ECO:0000256" key="1">
    <source>
        <dbReference type="SAM" id="Phobius"/>
    </source>
</evidence>
<protein>
    <submittedName>
        <fullName evidence="2">Unannotated protein</fullName>
    </submittedName>
</protein>
<dbReference type="AlphaFoldDB" id="A0A6J5YK32"/>
<evidence type="ECO:0000313" key="2">
    <source>
        <dbReference type="EMBL" id="CAB4330414.1"/>
    </source>
</evidence>
<reference evidence="2" key="1">
    <citation type="submission" date="2020-05" db="EMBL/GenBank/DDBJ databases">
        <authorList>
            <person name="Chiriac C."/>
            <person name="Salcher M."/>
            <person name="Ghai R."/>
            <person name="Kavagutti S V."/>
        </authorList>
    </citation>
    <scope>NUCLEOTIDE SEQUENCE</scope>
</reference>
<keyword evidence="1" id="KW-0472">Membrane</keyword>
<keyword evidence="1" id="KW-0812">Transmembrane</keyword>
<sequence>MAITNIYSKKSRGSLIPLSLGFFLISMCLLFVSINISSAYSVKKELTNIGEAAINKAAQSINLPAYYAQLNQFSSSKKVPLDCRQASSTFSDLIRSSPLYGKKIEIENFQCNLFELAAIISVNAQFPLEIPFFDLAQFRNFDIRSKIGASSVYIPN</sequence>
<proteinExistence type="predicted"/>
<keyword evidence="1" id="KW-1133">Transmembrane helix</keyword>
<dbReference type="EMBL" id="CAESAC010000008">
    <property type="protein sequence ID" value="CAB4330414.1"/>
    <property type="molecule type" value="Genomic_DNA"/>
</dbReference>